<gene>
    <name evidence="2" type="ORF">I5282_09550</name>
</gene>
<dbReference type="SMART" id="SM00421">
    <property type="entry name" value="HTH_LUXR"/>
    <property type="match status" value="1"/>
</dbReference>
<dbReference type="PROSITE" id="PS50043">
    <property type="entry name" value="HTH_LUXR_2"/>
    <property type="match status" value="1"/>
</dbReference>
<dbReference type="SUPFAM" id="SSF46894">
    <property type="entry name" value="C-terminal effector domain of the bipartite response regulators"/>
    <property type="match status" value="1"/>
</dbReference>
<dbReference type="InterPro" id="IPR036388">
    <property type="entry name" value="WH-like_DNA-bd_sf"/>
</dbReference>
<evidence type="ECO:0000313" key="3">
    <source>
        <dbReference type="Proteomes" id="UP000809910"/>
    </source>
</evidence>
<dbReference type="InterPro" id="IPR000792">
    <property type="entry name" value="Tscrpt_reg_LuxR_C"/>
</dbReference>
<sequence length="310" mass="36364">MAKIGQLKVDMQTKSDCVQFKTMLDCIKFNHLEKLMTALSDFKVHPCLKHHEMIKDICRPLKGLGVHFFGYTAVDSMNNGYCLGSRANYAEEYLRKKHVKNDLNYRDEKPKSKKDYDFWDFQELDSNKKDLYQMAAEFDQGHTLSITKHEIDMTHSFHFSGQLADEGFNQRLLEKMDTVHAFMDLFSHQLNNIPELNEIYNYPERIDNPVTSENRTITLIDIDPRSFTIDHKARHTINFKSESKYLLTANERECLKWLIKGKSAEMIAEINHISRKTVERYISSLKEKFQCYTLFQLGQRVAEHGIAEFL</sequence>
<name>A0ABS1WBT6_9GAMM</name>
<evidence type="ECO:0000259" key="1">
    <source>
        <dbReference type="PROSITE" id="PS50043"/>
    </source>
</evidence>
<accession>A0ABS1WBT6</accession>
<comment type="caution">
    <text evidence="2">The sequence shown here is derived from an EMBL/GenBank/DDBJ whole genome shotgun (WGS) entry which is preliminary data.</text>
</comment>
<evidence type="ECO:0000313" key="2">
    <source>
        <dbReference type="EMBL" id="MBL7526814.1"/>
    </source>
</evidence>
<protein>
    <submittedName>
        <fullName evidence="2">Helix-turn-helix transcriptional regulator</fullName>
    </submittedName>
</protein>
<dbReference type="RefSeq" id="WP_203111977.1">
    <property type="nucleotide sequence ID" value="NZ_JADOBG010000022.1"/>
</dbReference>
<reference evidence="2 3" key="1">
    <citation type="submission" date="2020-12" db="EMBL/GenBank/DDBJ databases">
        <title>WGS of Legionella: environmental sample.</title>
        <authorList>
            <person name="Cristino S."/>
            <person name="Girolamini L."/>
            <person name="Salaris S."/>
            <person name="Pascale M.R."/>
            <person name="Mazzotta M."/>
            <person name="Orsini M."/>
            <person name="Grottola A."/>
        </authorList>
    </citation>
    <scope>NUCLEOTIDE SEQUENCE [LARGE SCALE GENOMIC DNA]</scope>
    <source>
        <strain evidence="2 3">30cs62</strain>
    </source>
</reference>
<keyword evidence="3" id="KW-1185">Reference proteome</keyword>
<dbReference type="Pfam" id="PF00196">
    <property type="entry name" value="GerE"/>
    <property type="match status" value="1"/>
</dbReference>
<dbReference type="Proteomes" id="UP000809910">
    <property type="component" value="Unassembled WGS sequence"/>
</dbReference>
<dbReference type="InterPro" id="IPR016032">
    <property type="entry name" value="Sig_transdc_resp-reg_C-effctor"/>
</dbReference>
<dbReference type="CDD" id="cd06170">
    <property type="entry name" value="LuxR_C_like"/>
    <property type="match status" value="1"/>
</dbReference>
<feature type="domain" description="HTH luxR-type" evidence="1">
    <location>
        <begin position="240"/>
        <end position="305"/>
    </location>
</feature>
<dbReference type="EMBL" id="JADWVN010000017">
    <property type="protein sequence ID" value="MBL7526814.1"/>
    <property type="molecule type" value="Genomic_DNA"/>
</dbReference>
<proteinExistence type="predicted"/>
<organism evidence="2 3">
    <name type="scientific">Legionella bononiensis</name>
    <dbReference type="NCBI Taxonomy" id="2793102"/>
    <lineage>
        <taxon>Bacteria</taxon>
        <taxon>Pseudomonadati</taxon>
        <taxon>Pseudomonadota</taxon>
        <taxon>Gammaproteobacteria</taxon>
        <taxon>Legionellales</taxon>
        <taxon>Legionellaceae</taxon>
        <taxon>Legionella</taxon>
    </lineage>
</organism>
<dbReference type="Gene3D" id="1.10.10.10">
    <property type="entry name" value="Winged helix-like DNA-binding domain superfamily/Winged helix DNA-binding domain"/>
    <property type="match status" value="1"/>
</dbReference>
<dbReference type="PRINTS" id="PR00038">
    <property type="entry name" value="HTHLUXR"/>
</dbReference>